<dbReference type="OrthoDB" id="5180013at2"/>
<dbReference type="eggNOG" id="COG0457">
    <property type="taxonomic scope" value="Bacteria"/>
</dbReference>
<organism evidence="2 3">
    <name type="scientific">Nocardia asteroides NBRC 15531</name>
    <dbReference type="NCBI Taxonomy" id="1110697"/>
    <lineage>
        <taxon>Bacteria</taxon>
        <taxon>Bacillati</taxon>
        <taxon>Actinomycetota</taxon>
        <taxon>Actinomycetes</taxon>
        <taxon>Mycobacteriales</taxon>
        <taxon>Nocardiaceae</taxon>
        <taxon>Nocardia</taxon>
    </lineage>
</organism>
<evidence type="ECO:0000259" key="1">
    <source>
        <dbReference type="Pfam" id="PF13281"/>
    </source>
</evidence>
<evidence type="ECO:0000313" key="3">
    <source>
        <dbReference type="Proteomes" id="UP000017048"/>
    </source>
</evidence>
<dbReference type="GeneID" id="91518899"/>
<dbReference type="EMBL" id="BAFO02000005">
    <property type="protein sequence ID" value="GAD81829.1"/>
    <property type="molecule type" value="Genomic_DNA"/>
</dbReference>
<evidence type="ECO:0000313" key="2">
    <source>
        <dbReference type="EMBL" id="GAD81829.1"/>
    </source>
</evidence>
<name>U5E9I6_NOCAS</name>
<reference evidence="2 3" key="1">
    <citation type="journal article" date="2014" name="BMC Genomics">
        <title>Genome based analysis of type-I polyketide synthase and nonribosomal peptide synthetase gene clusters in seven strains of five representative Nocardia species.</title>
        <authorList>
            <person name="Komaki H."/>
            <person name="Ichikawa N."/>
            <person name="Hosoyama A."/>
            <person name="Takahashi-Nakaguchi A."/>
            <person name="Matsuzawa T."/>
            <person name="Suzuki K."/>
            <person name="Fujita N."/>
            <person name="Gonoi T."/>
        </authorList>
    </citation>
    <scope>NUCLEOTIDE SEQUENCE [LARGE SCALE GENOMIC DNA]</scope>
    <source>
        <strain evidence="2 3">NBRC 15531</strain>
    </source>
</reference>
<dbReference type="RefSeq" id="WP_019048311.1">
    <property type="nucleotide sequence ID" value="NZ_BAFO02000005.1"/>
</dbReference>
<feature type="domain" description="MAP3K TRAFs-binding" evidence="1">
    <location>
        <begin position="179"/>
        <end position="428"/>
    </location>
</feature>
<keyword evidence="3" id="KW-1185">Reference proteome</keyword>
<accession>U5E9I6</accession>
<sequence>MNDDFLSAKPLCFVLMPFGTKGDLNSTVEFDDVYEQLVKPAVEAAGMACLRADEEQLGGFIHTAMFERLMVCDYAVADLTQANANVYYELGIRHAVRPWSTVLISAKGFRLPFDLAPDRVLRYGLDDAGRPDRPVADRGGLTGRLRIAKARQQPDSPLFEHFTGLGSPKVDPGDLRAFQDRVRVSEAVRRQLDEAREIARPGDEQAIRRGIAQVQRVRTAMADLGAYDDGVLIDLLLAYRDFRRWQEMIDLVDDLPAHLARSATVREQRAIARNRLQPGSVHAETELRALGAEYGNSSETLGILGRVYKDRWAAALGTPQARAYLRLAIDTYVAGFELDFDPYPGVNAVHLLWISDRDGVRLRELLPAVEFAAKARILRGGAGYWDYATMIELAIYAGALSDAVDWLEKALGTSPSTMEKETTHTTITRLRAYCAGDDECWDALLDGLSPSPNPAEDEG</sequence>
<protein>
    <recommendedName>
        <fullName evidence="1">MAP3K TRAFs-binding domain-containing protein</fullName>
    </recommendedName>
</protein>
<dbReference type="AlphaFoldDB" id="U5E9I6"/>
<dbReference type="InterPro" id="IPR025136">
    <property type="entry name" value="MAP3K_TRAF-bd"/>
</dbReference>
<gene>
    <name evidence="2" type="ORF">NCAST_05_02650</name>
</gene>
<dbReference type="Proteomes" id="UP000017048">
    <property type="component" value="Unassembled WGS sequence"/>
</dbReference>
<dbReference type="Pfam" id="PF13281">
    <property type="entry name" value="MAP3K_TRAF_bd"/>
    <property type="match status" value="1"/>
</dbReference>
<comment type="caution">
    <text evidence="2">The sequence shown here is derived from an EMBL/GenBank/DDBJ whole genome shotgun (WGS) entry which is preliminary data.</text>
</comment>
<proteinExistence type="predicted"/>
<dbReference type="STRING" id="1824.SAMN05444423_10732"/>